<dbReference type="Gene3D" id="1.10.3730.10">
    <property type="entry name" value="ProC C-terminal domain-like"/>
    <property type="match status" value="1"/>
</dbReference>
<sequence>MKVAFIGGGKMAEAILHGVLSGRLAGPKDISVGEPVAERREYLTSQFGVNTDADNLKTAEQADLVVFAIKPQDLGPVMGQLKGKLGTDQAALSIVAGAKMETLTKGLGHTSVVRVMPNTPAQIGAGMTLWTCSDGVDESRREMTKSVLESIGQEIYVDDEKYMDMATALSASGPAYVFLFIEALIDAGVYVGMPRDMARTLALQTIFGSTKLVMDTGMHPAELKDMVVSPGGTTAEALRVLEDQGVPAAIVSAVDAAYRKSIQLGQG</sequence>
<dbReference type="NCBIfam" id="TIGR00112">
    <property type="entry name" value="proC"/>
    <property type="match status" value="1"/>
</dbReference>
<dbReference type="EMBL" id="UINC01001052">
    <property type="protein sequence ID" value="SUZ69123.1"/>
    <property type="molecule type" value="Genomic_DNA"/>
</dbReference>
<dbReference type="InterPro" id="IPR036291">
    <property type="entry name" value="NAD(P)-bd_dom_sf"/>
</dbReference>
<evidence type="ECO:0000256" key="1">
    <source>
        <dbReference type="ARBA" id="ARBA00005525"/>
    </source>
</evidence>
<dbReference type="PIRSF" id="PIRSF000193">
    <property type="entry name" value="Pyrrol-5-carb_rd"/>
    <property type="match status" value="1"/>
</dbReference>
<evidence type="ECO:0008006" key="7">
    <source>
        <dbReference type="Google" id="ProtNLM"/>
    </source>
</evidence>
<evidence type="ECO:0000256" key="2">
    <source>
        <dbReference type="ARBA" id="ARBA00022857"/>
    </source>
</evidence>
<evidence type="ECO:0000256" key="3">
    <source>
        <dbReference type="ARBA" id="ARBA00023002"/>
    </source>
</evidence>
<dbReference type="Pfam" id="PF14748">
    <property type="entry name" value="P5CR_dimer"/>
    <property type="match status" value="1"/>
</dbReference>
<keyword evidence="3" id="KW-0560">Oxidoreductase</keyword>
<dbReference type="HAMAP" id="MF_01925">
    <property type="entry name" value="P5C_reductase"/>
    <property type="match status" value="1"/>
</dbReference>
<protein>
    <recommendedName>
        <fullName evidence="7">Pyrroline-5-carboxylate reductase dimerisation domain-containing protein</fullName>
    </recommendedName>
</protein>
<dbReference type="InterPro" id="IPR029036">
    <property type="entry name" value="P5CR_dimer"/>
</dbReference>
<feature type="domain" description="Pyrroline-5-carboxylate reductase dimerisation" evidence="5">
    <location>
        <begin position="160"/>
        <end position="263"/>
    </location>
</feature>
<dbReference type="FunFam" id="1.10.3730.10:FF:000001">
    <property type="entry name" value="Pyrroline-5-carboxylate reductase"/>
    <property type="match status" value="1"/>
</dbReference>
<dbReference type="InterPro" id="IPR028939">
    <property type="entry name" value="P5C_Rdtase_cat_N"/>
</dbReference>
<dbReference type="PANTHER" id="PTHR11645:SF66">
    <property type="entry name" value="PYRROLINE-5-CARBOXYLATE REDUCTASE"/>
    <property type="match status" value="1"/>
</dbReference>
<evidence type="ECO:0000313" key="6">
    <source>
        <dbReference type="EMBL" id="SUZ69123.1"/>
    </source>
</evidence>
<dbReference type="SUPFAM" id="SSF51735">
    <property type="entry name" value="NAD(P)-binding Rossmann-fold domains"/>
    <property type="match status" value="1"/>
</dbReference>
<accession>A0A381PUJ7</accession>
<feature type="domain" description="Pyrroline-5-carboxylate reductase catalytic N-terminal" evidence="4">
    <location>
        <begin position="2"/>
        <end position="96"/>
    </location>
</feature>
<name>A0A381PUJ7_9ZZZZ</name>
<dbReference type="GO" id="GO:0055129">
    <property type="term" value="P:L-proline biosynthetic process"/>
    <property type="evidence" value="ECO:0007669"/>
    <property type="project" value="TreeGrafter"/>
</dbReference>
<proteinExistence type="inferred from homology"/>
<dbReference type="InterPro" id="IPR008927">
    <property type="entry name" value="6-PGluconate_DH-like_C_sf"/>
</dbReference>
<gene>
    <name evidence="6" type="ORF">METZ01_LOCUS21977</name>
</gene>
<dbReference type="SUPFAM" id="SSF48179">
    <property type="entry name" value="6-phosphogluconate dehydrogenase C-terminal domain-like"/>
    <property type="match status" value="1"/>
</dbReference>
<evidence type="ECO:0000259" key="4">
    <source>
        <dbReference type="Pfam" id="PF03807"/>
    </source>
</evidence>
<organism evidence="6">
    <name type="scientific">marine metagenome</name>
    <dbReference type="NCBI Taxonomy" id="408172"/>
    <lineage>
        <taxon>unclassified sequences</taxon>
        <taxon>metagenomes</taxon>
        <taxon>ecological metagenomes</taxon>
    </lineage>
</organism>
<dbReference type="AlphaFoldDB" id="A0A381PUJ7"/>
<dbReference type="Pfam" id="PF03807">
    <property type="entry name" value="F420_oxidored"/>
    <property type="match status" value="1"/>
</dbReference>
<dbReference type="Gene3D" id="3.40.50.720">
    <property type="entry name" value="NAD(P)-binding Rossmann-like Domain"/>
    <property type="match status" value="1"/>
</dbReference>
<dbReference type="GO" id="GO:0004735">
    <property type="term" value="F:pyrroline-5-carboxylate reductase activity"/>
    <property type="evidence" value="ECO:0007669"/>
    <property type="project" value="InterPro"/>
</dbReference>
<reference evidence="6" key="1">
    <citation type="submission" date="2018-05" db="EMBL/GenBank/DDBJ databases">
        <authorList>
            <person name="Lanie J.A."/>
            <person name="Ng W.-L."/>
            <person name="Kazmierczak K.M."/>
            <person name="Andrzejewski T.M."/>
            <person name="Davidsen T.M."/>
            <person name="Wayne K.J."/>
            <person name="Tettelin H."/>
            <person name="Glass J.I."/>
            <person name="Rusch D."/>
            <person name="Podicherti R."/>
            <person name="Tsui H.-C.T."/>
            <person name="Winkler M.E."/>
        </authorList>
    </citation>
    <scope>NUCLEOTIDE SEQUENCE</scope>
</reference>
<dbReference type="InterPro" id="IPR000304">
    <property type="entry name" value="Pyrroline-COOH_reductase"/>
</dbReference>
<keyword evidence="2" id="KW-0521">NADP</keyword>
<dbReference type="PANTHER" id="PTHR11645">
    <property type="entry name" value="PYRROLINE-5-CARBOXYLATE REDUCTASE"/>
    <property type="match status" value="1"/>
</dbReference>
<comment type="similarity">
    <text evidence="1">Belongs to the pyrroline-5-carboxylate reductase family.</text>
</comment>
<evidence type="ECO:0000259" key="5">
    <source>
        <dbReference type="Pfam" id="PF14748"/>
    </source>
</evidence>